<dbReference type="PANTHER" id="PTHR43537:SF6">
    <property type="entry name" value="HTH-TYPE TRANSCRIPTIONAL REPRESSOR RSPR"/>
    <property type="match status" value="1"/>
</dbReference>
<organism evidence="5 6">
    <name type="scientific">Collinsella aerofaciens</name>
    <dbReference type="NCBI Taxonomy" id="74426"/>
    <lineage>
        <taxon>Bacteria</taxon>
        <taxon>Bacillati</taxon>
        <taxon>Actinomycetota</taxon>
        <taxon>Coriobacteriia</taxon>
        <taxon>Coriobacteriales</taxon>
        <taxon>Coriobacteriaceae</taxon>
        <taxon>Collinsella</taxon>
    </lineage>
</organism>
<proteinExistence type="predicted"/>
<dbReference type="InterPro" id="IPR036388">
    <property type="entry name" value="WH-like_DNA-bd_sf"/>
</dbReference>
<dbReference type="InterPro" id="IPR008920">
    <property type="entry name" value="TF_FadR/GntR_C"/>
</dbReference>
<evidence type="ECO:0000313" key="5">
    <source>
        <dbReference type="EMBL" id="MZJ85486.1"/>
    </source>
</evidence>
<sequence>MRFDKPWASFEGFMEQHQHYQSLQDQAYNALRSKIIYAELKPGTRLSAIGLEKETGIGRTPIRESFVRLREQELVETRPKSGTYVSKISMERAENACFLREKLERSVLIKCCSAATPEQKHRLEQILAESESLDHRETRRFFDLDNLFHETCFEIAGRHMLWDWMKSVNTHFERYNWLRMVSQDLDWEPIRRQHRRILEAIKKGDTDTASYLAETHLHLMPEEQGPVIALHPDYFELSKDSAI</sequence>
<dbReference type="InterPro" id="IPR011711">
    <property type="entry name" value="GntR_C"/>
</dbReference>
<dbReference type="SUPFAM" id="SSF46785">
    <property type="entry name" value="Winged helix' DNA-binding domain"/>
    <property type="match status" value="1"/>
</dbReference>
<dbReference type="SUPFAM" id="SSF48008">
    <property type="entry name" value="GntR ligand-binding domain-like"/>
    <property type="match status" value="1"/>
</dbReference>
<dbReference type="EMBL" id="WWTB01000005">
    <property type="protein sequence ID" value="MZJ85486.1"/>
    <property type="molecule type" value="Genomic_DNA"/>
</dbReference>
<dbReference type="Pfam" id="PF07729">
    <property type="entry name" value="FCD"/>
    <property type="match status" value="1"/>
</dbReference>
<dbReference type="CDD" id="cd07377">
    <property type="entry name" value="WHTH_GntR"/>
    <property type="match status" value="1"/>
</dbReference>
<keyword evidence="1" id="KW-0805">Transcription regulation</keyword>
<dbReference type="PROSITE" id="PS50949">
    <property type="entry name" value="HTH_GNTR"/>
    <property type="match status" value="1"/>
</dbReference>
<protein>
    <submittedName>
        <fullName evidence="5">FCD domain-containing protein</fullName>
    </submittedName>
</protein>
<dbReference type="AlphaFoldDB" id="A0A6L8RKM1"/>
<dbReference type="Gene3D" id="1.20.120.530">
    <property type="entry name" value="GntR ligand-binding domain-like"/>
    <property type="match status" value="1"/>
</dbReference>
<dbReference type="Proteomes" id="UP000481598">
    <property type="component" value="Unassembled WGS sequence"/>
</dbReference>
<dbReference type="Pfam" id="PF00392">
    <property type="entry name" value="GntR"/>
    <property type="match status" value="1"/>
</dbReference>
<comment type="caution">
    <text evidence="5">The sequence shown here is derived from an EMBL/GenBank/DDBJ whole genome shotgun (WGS) entry which is preliminary data.</text>
</comment>
<evidence type="ECO:0000256" key="1">
    <source>
        <dbReference type="ARBA" id="ARBA00023015"/>
    </source>
</evidence>
<evidence type="ECO:0000259" key="4">
    <source>
        <dbReference type="PROSITE" id="PS50949"/>
    </source>
</evidence>
<keyword evidence="3" id="KW-0804">Transcription</keyword>
<dbReference type="InterPro" id="IPR036390">
    <property type="entry name" value="WH_DNA-bd_sf"/>
</dbReference>
<evidence type="ECO:0000313" key="6">
    <source>
        <dbReference type="Proteomes" id="UP000481598"/>
    </source>
</evidence>
<feature type="domain" description="HTH gntR-type" evidence="4">
    <location>
        <begin position="21"/>
        <end position="88"/>
    </location>
</feature>
<dbReference type="Gene3D" id="1.10.10.10">
    <property type="entry name" value="Winged helix-like DNA-binding domain superfamily/Winged helix DNA-binding domain"/>
    <property type="match status" value="1"/>
</dbReference>
<dbReference type="SMART" id="SM00895">
    <property type="entry name" value="FCD"/>
    <property type="match status" value="1"/>
</dbReference>
<dbReference type="GO" id="GO:0003700">
    <property type="term" value="F:DNA-binding transcription factor activity"/>
    <property type="evidence" value="ECO:0007669"/>
    <property type="project" value="InterPro"/>
</dbReference>
<dbReference type="GO" id="GO:0003677">
    <property type="term" value="F:DNA binding"/>
    <property type="evidence" value="ECO:0007669"/>
    <property type="project" value="UniProtKB-KW"/>
</dbReference>
<dbReference type="PANTHER" id="PTHR43537">
    <property type="entry name" value="TRANSCRIPTIONAL REGULATOR, GNTR FAMILY"/>
    <property type="match status" value="1"/>
</dbReference>
<gene>
    <name evidence="5" type="ORF">GT635_03265</name>
</gene>
<evidence type="ECO:0000256" key="2">
    <source>
        <dbReference type="ARBA" id="ARBA00023125"/>
    </source>
</evidence>
<accession>A0A6L8RKM1</accession>
<reference evidence="5 6" key="1">
    <citation type="journal article" date="2019" name="Nat. Med.">
        <title>A library of human gut bacterial isolates paired with longitudinal multiomics data enables mechanistic microbiome research.</title>
        <authorList>
            <person name="Poyet M."/>
            <person name="Groussin M."/>
            <person name="Gibbons S.M."/>
            <person name="Avila-Pacheco J."/>
            <person name="Jiang X."/>
            <person name="Kearney S.M."/>
            <person name="Perrotta A.R."/>
            <person name="Berdy B."/>
            <person name="Zhao S."/>
            <person name="Lieberman T.D."/>
            <person name="Swanson P.K."/>
            <person name="Smith M."/>
            <person name="Roesemann S."/>
            <person name="Alexander J.E."/>
            <person name="Rich S.A."/>
            <person name="Livny J."/>
            <person name="Vlamakis H."/>
            <person name="Clish C."/>
            <person name="Bullock K."/>
            <person name="Deik A."/>
            <person name="Scott J."/>
            <person name="Pierce K.A."/>
            <person name="Xavier R.J."/>
            <person name="Alm E.J."/>
        </authorList>
    </citation>
    <scope>NUCLEOTIDE SEQUENCE [LARGE SCALE GENOMIC DNA]</scope>
    <source>
        <strain evidence="5 6">BIOML-A10</strain>
    </source>
</reference>
<dbReference type="InterPro" id="IPR000524">
    <property type="entry name" value="Tscrpt_reg_HTH_GntR"/>
</dbReference>
<evidence type="ECO:0000256" key="3">
    <source>
        <dbReference type="ARBA" id="ARBA00023163"/>
    </source>
</evidence>
<dbReference type="SMART" id="SM00345">
    <property type="entry name" value="HTH_GNTR"/>
    <property type="match status" value="1"/>
</dbReference>
<keyword evidence="2" id="KW-0238">DNA-binding</keyword>
<name>A0A6L8RKM1_9ACTN</name>